<dbReference type="FunFam" id="1.10.287.370:FF:000005">
    <property type="entry name" value="Prefoldin subunit 4"/>
    <property type="match status" value="1"/>
</dbReference>
<keyword evidence="6" id="KW-0175">Coiled coil</keyword>
<comment type="function">
    <text evidence="4 5">Binds specifically to cytosolic chaperonin (c-CPN) and transfers target proteins to it. Binds to nascent polypeptide chain and promotes folding in an environment in which there are many competing pathways for nonnative proteins.</text>
</comment>
<comment type="similarity">
    <text evidence="1 5">Belongs to the prefoldin subunit beta family.</text>
</comment>
<evidence type="ECO:0000256" key="6">
    <source>
        <dbReference type="SAM" id="Coils"/>
    </source>
</evidence>
<feature type="coiled-coil region" evidence="6">
    <location>
        <begin position="78"/>
        <end position="116"/>
    </location>
</feature>
<dbReference type="GO" id="GO:0006457">
    <property type="term" value="P:protein folding"/>
    <property type="evidence" value="ECO:0007669"/>
    <property type="project" value="UniProtKB-UniRule"/>
</dbReference>
<evidence type="ECO:0000256" key="2">
    <source>
        <dbReference type="ARBA" id="ARBA00011695"/>
    </source>
</evidence>
<accession>A0A0M3IM44</accession>
<evidence type="ECO:0000313" key="8">
    <source>
        <dbReference type="WBParaSite" id="ALUE_0001982201-mRNA-1"/>
    </source>
</evidence>
<dbReference type="InterPro" id="IPR016661">
    <property type="entry name" value="PFDN4"/>
</dbReference>
<dbReference type="GO" id="GO:0005737">
    <property type="term" value="C:cytoplasm"/>
    <property type="evidence" value="ECO:0007669"/>
    <property type="project" value="TreeGrafter"/>
</dbReference>
<evidence type="ECO:0000256" key="5">
    <source>
        <dbReference type="PIRNR" id="PIRNR016477"/>
    </source>
</evidence>
<evidence type="ECO:0000313" key="7">
    <source>
        <dbReference type="Proteomes" id="UP000036681"/>
    </source>
</evidence>
<sequence length="133" mass="15324">MNASSPVLKPQVTAEDQELINRFARLHQKSTELSEKLHSRTTEVNNLIDASDELLLLDEEDTARIPFKIGSVFVMYDQESMEEKLDRMKKELNMEINAITETNDKLQSEMAELKSRLYAKFGDSINLETEKDD</sequence>
<dbReference type="SUPFAM" id="SSF46579">
    <property type="entry name" value="Prefoldin"/>
    <property type="match status" value="1"/>
</dbReference>
<dbReference type="AlphaFoldDB" id="A0A0M3IM44"/>
<organism evidence="7 8">
    <name type="scientific">Ascaris lumbricoides</name>
    <name type="common">Giant roundworm</name>
    <dbReference type="NCBI Taxonomy" id="6252"/>
    <lineage>
        <taxon>Eukaryota</taxon>
        <taxon>Metazoa</taxon>
        <taxon>Ecdysozoa</taxon>
        <taxon>Nematoda</taxon>
        <taxon>Chromadorea</taxon>
        <taxon>Rhabditida</taxon>
        <taxon>Spirurina</taxon>
        <taxon>Ascaridomorpha</taxon>
        <taxon>Ascaridoidea</taxon>
        <taxon>Ascarididae</taxon>
        <taxon>Ascaris</taxon>
    </lineage>
</organism>
<keyword evidence="3 5" id="KW-0143">Chaperone</keyword>
<dbReference type="PANTHER" id="PTHR21100">
    <property type="entry name" value="PREFOLDIN SUBUNIT 4"/>
    <property type="match status" value="1"/>
</dbReference>
<comment type="subunit">
    <text evidence="2 5">Heterohexamer of two PFD-alpha type and four PFD-beta type subunits.</text>
</comment>
<proteinExistence type="inferred from homology"/>
<keyword evidence="7" id="KW-1185">Reference proteome</keyword>
<evidence type="ECO:0000256" key="1">
    <source>
        <dbReference type="ARBA" id="ARBA00008045"/>
    </source>
</evidence>
<dbReference type="GO" id="GO:0051082">
    <property type="term" value="F:unfolded protein binding"/>
    <property type="evidence" value="ECO:0007669"/>
    <property type="project" value="InterPro"/>
</dbReference>
<dbReference type="Proteomes" id="UP000036681">
    <property type="component" value="Unplaced"/>
</dbReference>
<evidence type="ECO:0000256" key="3">
    <source>
        <dbReference type="ARBA" id="ARBA00023186"/>
    </source>
</evidence>
<protein>
    <recommendedName>
        <fullName evidence="5">Prefoldin subunit 4</fullName>
    </recommendedName>
</protein>
<dbReference type="Gene3D" id="1.10.287.370">
    <property type="match status" value="1"/>
</dbReference>
<dbReference type="WBParaSite" id="ALUE_0001982201-mRNA-1">
    <property type="protein sequence ID" value="ALUE_0001982201-mRNA-1"/>
    <property type="gene ID" value="ALUE_0001982201"/>
</dbReference>
<reference evidence="8" key="1">
    <citation type="submission" date="2017-02" db="UniProtKB">
        <authorList>
            <consortium name="WormBaseParasite"/>
        </authorList>
    </citation>
    <scope>IDENTIFICATION</scope>
</reference>
<evidence type="ECO:0000256" key="4">
    <source>
        <dbReference type="ARBA" id="ARBA00024667"/>
    </source>
</evidence>
<dbReference type="GO" id="GO:0016272">
    <property type="term" value="C:prefoldin complex"/>
    <property type="evidence" value="ECO:0007669"/>
    <property type="project" value="UniProtKB-UniRule"/>
</dbReference>
<name>A0A0M3IM44_ASCLU</name>
<dbReference type="Pfam" id="PF01920">
    <property type="entry name" value="Prefoldin_2"/>
    <property type="match status" value="1"/>
</dbReference>
<dbReference type="PANTHER" id="PTHR21100:SF9">
    <property type="entry name" value="PREFOLDIN SUBUNIT 4"/>
    <property type="match status" value="1"/>
</dbReference>
<dbReference type="PIRSF" id="PIRSF016477">
    <property type="entry name" value="Prefoldin_subunit_4"/>
    <property type="match status" value="1"/>
</dbReference>
<dbReference type="InterPro" id="IPR002777">
    <property type="entry name" value="PFD_beta-like"/>
</dbReference>
<dbReference type="InterPro" id="IPR009053">
    <property type="entry name" value="Prefoldin"/>
</dbReference>